<comment type="caution">
    <text evidence="5">The sequence shown here is derived from an EMBL/GenBank/DDBJ whole genome shotgun (WGS) entry which is preliminary data.</text>
</comment>
<evidence type="ECO:0000313" key="5">
    <source>
        <dbReference type="EMBL" id="GGH83569.1"/>
    </source>
</evidence>
<accession>A0ABQ2A1I6</accession>
<evidence type="ECO:0000259" key="2">
    <source>
        <dbReference type="Pfam" id="PF07833"/>
    </source>
</evidence>
<reference evidence="6" key="1">
    <citation type="journal article" date="2019" name="Int. J. Syst. Evol. Microbiol.">
        <title>The Global Catalogue of Microorganisms (GCM) 10K type strain sequencing project: providing services to taxonomists for standard genome sequencing and annotation.</title>
        <authorList>
            <consortium name="The Broad Institute Genomics Platform"/>
            <consortium name="The Broad Institute Genome Sequencing Center for Infectious Disease"/>
            <person name="Wu L."/>
            <person name="Ma J."/>
        </authorList>
    </citation>
    <scope>NUCLEOTIDE SEQUENCE [LARGE SCALE GENOMIC DNA]</scope>
    <source>
        <strain evidence="6">CCM 8702</strain>
    </source>
</reference>
<feature type="domain" description="Copper amine oxidase-like N-terminal" evidence="2">
    <location>
        <begin position="57"/>
        <end position="159"/>
    </location>
</feature>
<gene>
    <name evidence="5" type="ORF">GCM10007362_36610</name>
</gene>
<dbReference type="InterPro" id="IPR025303">
    <property type="entry name" value="PdaC"/>
</dbReference>
<dbReference type="Pfam" id="PF13739">
    <property type="entry name" value="PdaC"/>
    <property type="match status" value="1"/>
</dbReference>
<evidence type="ECO:0000259" key="4">
    <source>
        <dbReference type="Pfam" id="PF13739"/>
    </source>
</evidence>
<dbReference type="Pfam" id="PF07833">
    <property type="entry name" value="Cu_amine_oxidN1"/>
    <property type="match status" value="1"/>
</dbReference>
<sequence>MKRVTPTFKKTTKMMTAAVLTAGLLLPTTALLGTTDANAATVTASAQATKNVKVTWNGKAVGANAFQAASNTYVPVKALAKAAGLSLTYDKTTGLYMLGTSPNKLTLSPYEGQVWIGAGGVGLQAQGRVSGGTMYVPLSVLRDYAGIDGAWNASTKTVALKPAASTGIKVTEKTLKKTNNGAVIDIRYPELSGSAAGIAKINATLKQHAETFLSDFEKQVEEFGPLDSRDMHYEADGSYMIAYNKNGLLSVVTQDYGFYGGAHGGTVQSGYNFDVKTGKEVTLAQLLKANPNHRSAIDKKIAAEFKKQGSLLEEGSFKTIGNAPGFYVTNGGFTIFFQQYEYTPYAAGIPSFDFTFASLLPKGTNPFAGM</sequence>
<dbReference type="InterPro" id="IPR012854">
    <property type="entry name" value="Cu_amine_oxidase-like_N"/>
</dbReference>
<feature type="domain" description="DUF3298" evidence="3">
    <location>
        <begin position="286"/>
        <end position="356"/>
    </location>
</feature>
<dbReference type="InterPro" id="IPR021729">
    <property type="entry name" value="DUF3298"/>
</dbReference>
<dbReference type="RefSeq" id="WP_172247834.1">
    <property type="nucleotide sequence ID" value="NZ_BMDD01000004.1"/>
</dbReference>
<evidence type="ECO:0000256" key="1">
    <source>
        <dbReference type="SAM" id="SignalP"/>
    </source>
</evidence>
<dbReference type="Pfam" id="PF11738">
    <property type="entry name" value="DUF3298"/>
    <property type="match status" value="1"/>
</dbReference>
<evidence type="ECO:0008006" key="7">
    <source>
        <dbReference type="Google" id="ProtNLM"/>
    </source>
</evidence>
<feature type="chain" id="PRO_5045041997" description="DUF4163 domain-containing protein" evidence="1">
    <location>
        <begin position="40"/>
        <end position="370"/>
    </location>
</feature>
<dbReference type="InterPro" id="IPR036582">
    <property type="entry name" value="Mao_N_sf"/>
</dbReference>
<keyword evidence="1" id="KW-0732">Signal</keyword>
<keyword evidence="6" id="KW-1185">Reference proteome</keyword>
<proteinExistence type="predicted"/>
<feature type="signal peptide" evidence="1">
    <location>
        <begin position="1"/>
        <end position="39"/>
    </location>
</feature>
<name>A0ABQ2A1I6_9BACL</name>
<dbReference type="Gene3D" id="3.90.640.20">
    <property type="entry name" value="Heat-shock cognate protein, ATPase"/>
    <property type="match status" value="1"/>
</dbReference>
<evidence type="ECO:0000313" key="6">
    <source>
        <dbReference type="Proteomes" id="UP000605427"/>
    </source>
</evidence>
<organism evidence="5 6">
    <name type="scientific">Saccharibacillus endophyticus</name>
    <dbReference type="NCBI Taxonomy" id="2060666"/>
    <lineage>
        <taxon>Bacteria</taxon>
        <taxon>Bacillati</taxon>
        <taxon>Bacillota</taxon>
        <taxon>Bacilli</taxon>
        <taxon>Bacillales</taxon>
        <taxon>Paenibacillaceae</taxon>
        <taxon>Saccharibacillus</taxon>
    </lineage>
</organism>
<dbReference type="Gene3D" id="3.30.565.40">
    <property type="entry name" value="Fervidobacterium nodosum Rt17-B1 like"/>
    <property type="match status" value="1"/>
</dbReference>
<dbReference type="EMBL" id="BMDD01000004">
    <property type="protein sequence ID" value="GGH83569.1"/>
    <property type="molecule type" value="Genomic_DNA"/>
</dbReference>
<evidence type="ECO:0000259" key="3">
    <source>
        <dbReference type="Pfam" id="PF11738"/>
    </source>
</evidence>
<dbReference type="Proteomes" id="UP000605427">
    <property type="component" value="Unassembled WGS sequence"/>
</dbReference>
<feature type="domain" description="Deacetylase PdaC" evidence="4">
    <location>
        <begin position="177"/>
        <end position="265"/>
    </location>
</feature>
<dbReference type="InterPro" id="IPR037126">
    <property type="entry name" value="PdaC/RsiV-like_sf"/>
</dbReference>
<protein>
    <recommendedName>
        <fullName evidence="7">DUF4163 domain-containing protein</fullName>
    </recommendedName>
</protein>
<dbReference type="SUPFAM" id="SSF55383">
    <property type="entry name" value="Copper amine oxidase, domain N"/>
    <property type="match status" value="1"/>
</dbReference>